<organism evidence="1 5">
    <name type="scientific">Moraxella bovis</name>
    <dbReference type="NCBI Taxonomy" id="476"/>
    <lineage>
        <taxon>Bacteria</taxon>
        <taxon>Pseudomonadati</taxon>
        <taxon>Pseudomonadota</taxon>
        <taxon>Gammaproteobacteria</taxon>
        <taxon>Moraxellales</taxon>
        <taxon>Moraxellaceae</taxon>
        <taxon>Moraxella</taxon>
    </lineage>
</organism>
<keyword evidence="7" id="KW-1185">Reference proteome</keyword>
<name>A0A2Z4R910_MORBO</name>
<dbReference type="KEGG" id="mboi:DQF64_05930"/>
<proteinExistence type="predicted"/>
<dbReference type="Proteomes" id="UP000254133">
    <property type="component" value="Unassembled WGS sequence"/>
</dbReference>
<evidence type="ECO:0000313" key="5">
    <source>
        <dbReference type="Proteomes" id="UP000254133"/>
    </source>
</evidence>
<accession>A0A2Z4R910</accession>
<dbReference type="EMBL" id="UGPZ01000003">
    <property type="protein sequence ID" value="STY93385.1"/>
    <property type="molecule type" value="Genomic_DNA"/>
</dbReference>
<evidence type="ECO:0000313" key="2">
    <source>
        <dbReference type="EMBL" id="STY93385.1"/>
    </source>
</evidence>
<sequence>MKPLIPKISTQDYLFLQFGKLVVELREVCEIYYPHLKQSQINRLASEQGFAFPCFRLADSQKSPYFVHLSDLATALDKAKNAVKSDHSKLHA</sequence>
<reference evidence="3 6" key="2">
    <citation type="journal article" date="2022" name="BMC Microbiol.">
        <title>Whole genome sequencing of Moraxella bovis strains from North America reveals two genotypes with different genetic determinants.</title>
        <authorList>
            <person name="Wynn E.L."/>
            <person name="Hille M.M."/>
            <person name="Loy J.D."/>
            <person name="Schuller G."/>
            <person name="Kuhn K.L."/>
            <person name="Dickey A.M."/>
            <person name="Bono J.L."/>
            <person name="Clawson M.L."/>
        </authorList>
    </citation>
    <scope>NUCLEOTIDE SEQUENCE [LARGE SCALE GENOMIC DNA]</scope>
    <source>
        <strain evidence="3">SAM102599</strain>
        <strain evidence="4 6">SAM57978</strain>
    </source>
</reference>
<dbReference type="GO" id="GO:0006355">
    <property type="term" value="P:regulation of DNA-templated transcription"/>
    <property type="evidence" value="ECO:0007669"/>
    <property type="project" value="InterPro"/>
</dbReference>
<reference evidence="1 5" key="1">
    <citation type="submission" date="2018-06" db="EMBL/GenBank/DDBJ databases">
        <authorList>
            <consortium name="Pathogen Informatics"/>
            <person name="Doyle S."/>
        </authorList>
    </citation>
    <scope>NUCLEOTIDE SEQUENCE [LARGE SCALE GENOMIC DNA]</scope>
    <source>
        <strain evidence="1 5">NCTC9426</strain>
    </source>
</reference>
<dbReference type="InterPro" id="IPR020518">
    <property type="entry name" value="Tscrpt_reg_PrtN"/>
</dbReference>
<dbReference type="EMBL" id="CP087781">
    <property type="protein sequence ID" value="UZA52715.1"/>
    <property type="molecule type" value="Genomic_DNA"/>
</dbReference>
<dbReference type="EMBL" id="UGPZ01000002">
    <property type="protein sequence ID" value="STY90171.1"/>
    <property type="molecule type" value="Genomic_DNA"/>
</dbReference>
<dbReference type="EMBL" id="CP087830">
    <property type="protein sequence ID" value="UZA04261.1"/>
    <property type="molecule type" value="Genomic_DNA"/>
</dbReference>
<dbReference type="AlphaFoldDB" id="A0A2Z4R910"/>
<evidence type="ECO:0000313" key="3">
    <source>
        <dbReference type="EMBL" id="UZA04261.1"/>
    </source>
</evidence>
<evidence type="ECO:0000313" key="7">
    <source>
        <dbReference type="Proteomes" id="UP001163632"/>
    </source>
</evidence>
<dbReference type="RefSeq" id="WP_079326145.1">
    <property type="nucleotide sequence ID" value="NZ_CP030241.1"/>
</dbReference>
<evidence type="ECO:0000313" key="6">
    <source>
        <dbReference type="Proteomes" id="UP001163283"/>
    </source>
</evidence>
<protein>
    <submittedName>
        <fullName evidence="3">Pyocin activator PrtN family protein</fullName>
    </submittedName>
    <submittedName>
        <fullName evidence="1">Pyocin activator protein PrtN</fullName>
    </submittedName>
</protein>
<dbReference type="GeneID" id="77188886"/>
<dbReference type="Pfam" id="PF11112">
    <property type="entry name" value="PyocinActivator"/>
    <property type="match status" value="1"/>
</dbReference>
<dbReference type="Proteomes" id="UP001163632">
    <property type="component" value="Chromosome"/>
</dbReference>
<gene>
    <name evidence="3" type="ORF">LP092_05850</name>
    <name evidence="4" type="ORF">LP129_06165</name>
    <name evidence="1" type="ORF">NCTC9426_00177</name>
    <name evidence="2" type="ORF">NCTC9426_02109</name>
</gene>
<evidence type="ECO:0000313" key="4">
    <source>
        <dbReference type="EMBL" id="UZA52715.1"/>
    </source>
</evidence>
<dbReference type="Proteomes" id="UP001163283">
    <property type="component" value="Chromosome"/>
</dbReference>
<evidence type="ECO:0000313" key="1">
    <source>
        <dbReference type="EMBL" id="STY90171.1"/>
    </source>
</evidence>